<dbReference type="GO" id="GO:0003964">
    <property type="term" value="F:RNA-directed DNA polymerase activity"/>
    <property type="evidence" value="ECO:0007669"/>
    <property type="project" value="UniProtKB-KW"/>
</dbReference>
<dbReference type="KEGG" id="qsa:O6P43_010093"/>
<sequence length="70" mass="7986">MVMEVVYDEWFATFSYVGGVGIGLHTAIRLDQHHEHFALENVEGNQVLHTAFLVWVEKSNPFGHCTDAKR</sequence>
<comment type="caution">
    <text evidence="1">The sequence shown here is derived from an EMBL/GenBank/DDBJ whole genome shotgun (WGS) entry which is preliminary data.</text>
</comment>
<gene>
    <name evidence="1" type="ORF">O6P43_010093</name>
</gene>
<name>A0AAD7PZR1_QUISA</name>
<dbReference type="AlphaFoldDB" id="A0AAD7PZR1"/>
<keyword evidence="1" id="KW-0695">RNA-directed DNA polymerase</keyword>
<organism evidence="1 2">
    <name type="scientific">Quillaja saponaria</name>
    <name type="common">Soap bark tree</name>
    <dbReference type="NCBI Taxonomy" id="32244"/>
    <lineage>
        <taxon>Eukaryota</taxon>
        <taxon>Viridiplantae</taxon>
        <taxon>Streptophyta</taxon>
        <taxon>Embryophyta</taxon>
        <taxon>Tracheophyta</taxon>
        <taxon>Spermatophyta</taxon>
        <taxon>Magnoliopsida</taxon>
        <taxon>eudicotyledons</taxon>
        <taxon>Gunneridae</taxon>
        <taxon>Pentapetalae</taxon>
        <taxon>rosids</taxon>
        <taxon>fabids</taxon>
        <taxon>Fabales</taxon>
        <taxon>Quillajaceae</taxon>
        <taxon>Quillaja</taxon>
    </lineage>
</organism>
<dbReference type="EMBL" id="JARAOO010000004">
    <property type="protein sequence ID" value="KAJ7972161.1"/>
    <property type="molecule type" value="Genomic_DNA"/>
</dbReference>
<evidence type="ECO:0000313" key="1">
    <source>
        <dbReference type="EMBL" id="KAJ7972161.1"/>
    </source>
</evidence>
<proteinExistence type="predicted"/>
<keyword evidence="1" id="KW-0548">Nucleotidyltransferase</keyword>
<keyword evidence="1" id="KW-0808">Transferase</keyword>
<accession>A0AAD7PZR1</accession>
<evidence type="ECO:0000313" key="2">
    <source>
        <dbReference type="Proteomes" id="UP001163823"/>
    </source>
</evidence>
<dbReference type="Proteomes" id="UP001163823">
    <property type="component" value="Chromosome 4"/>
</dbReference>
<protein>
    <submittedName>
        <fullName evidence="1">RNA-directed DNA polymerase (Reverse transcriptase)</fullName>
    </submittedName>
</protein>
<keyword evidence="2" id="KW-1185">Reference proteome</keyword>
<reference evidence="1" key="1">
    <citation type="journal article" date="2023" name="Science">
        <title>Elucidation of the pathway for biosynthesis of saponin adjuvants from the soapbark tree.</title>
        <authorList>
            <person name="Reed J."/>
            <person name="Orme A."/>
            <person name="El-Demerdash A."/>
            <person name="Owen C."/>
            <person name="Martin L.B.B."/>
            <person name="Misra R.C."/>
            <person name="Kikuchi S."/>
            <person name="Rejzek M."/>
            <person name="Martin A.C."/>
            <person name="Harkess A."/>
            <person name="Leebens-Mack J."/>
            <person name="Louveau T."/>
            <person name="Stephenson M.J."/>
            <person name="Osbourn A."/>
        </authorList>
    </citation>
    <scope>NUCLEOTIDE SEQUENCE</scope>
    <source>
        <strain evidence="1">S10</strain>
    </source>
</reference>